<evidence type="ECO:0000256" key="8">
    <source>
        <dbReference type="ARBA" id="ARBA00033075"/>
    </source>
</evidence>
<evidence type="ECO:0000256" key="1">
    <source>
        <dbReference type="ARBA" id="ARBA00001933"/>
    </source>
</evidence>
<dbReference type="CDD" id="cd01561">
    <property type="entry name" value="CBS_like"/>
    <property type="match status" value="1"/>
</dbReference>
<comment type="catalytic activity">
    <reaction evidence="9">
        <text>O-acetyl-L-serine + hydrogen sulfide = L-cysteine + acetate</text>
        <dbReference type="Rhea" id="RHEA:14829"/>
        <dbReference type="ChEBI" id="CHEBI:29919"/>
        <dbReference type="ChEBI" id="CHEBI:30089"/>
        <dbReference type="ChEBI" id="CHEBI:35235"/>
        <dbReference type="ChEBI" id="CHEBI:58340"/>
        <dbReference type="EC" id="2.5.1.47"/>
    </reaction>
</comment>
<dbReference type="SUPFAM" id="SSF53686">
    <property type="entry name" value="Tryptophan synthase beta subunit-like PLP-dependent enzymes"/>
    <property type="match status" value="1"/>
</dbReference>
<dbReference type="GO" id="GO:0004124">
    <property type="term" value="F:cysteine synthase activity"/>
    <property type="evidence" value="ECO:0007669"/>
    <property type="project" value="UniProtKB-EC"/>
</dbReference>
<dbReference type="AlphaFoldDB" id="A0A348AE74"/>
<dbReference type="InterPro" id="IPR050214">
    <property type="entry name" value="Cys_Synth/Cystath_Beta-Synth"/>
</dbReference>
<accession>A0A348AE74</accession>
<reference evidence="11 12" key="1">
    <citation type="journal article" date="2018" name="Int. J. Syst. Evol. Microbiol.">
        <title>Methylomusa anaerophila gen. nov., sp. nov., an anaerobic methanol-utilizing bacterium isolated from a microbial fuel cell.</title>
        <authorList>
            <person name="Amano N."/>
            <person name="Yamamuro A."/>
            <person name="Miyahara M."/>
            <person name="Kouzuma A."/>
            <person name="Abe T."/>
            <person name="Watanabe K."/>
        </authorList>
    </citation>
    <scope>NUCLEOTIDE SEQUENCE [LARGE SCALE GENOMIC DNA]</scope>
    <source>
        <strain evidence="11 12">MMFC1</strain>
    </source>
</reference>
<evidence type="ECO:0000313" key="11">
    <source>
        <dbReference type="EMBL" id="BBB89372.1"/>
    </source>
</evidence>
<evidence type="ECO:0000256" key="7">
    <source>
        <dbReference type="ARBA" id="ARBA00030296"/>
    </source>
</evidence>
<protein>
    <recommendedName>
        <fullName evidence="5">Cysteine synthase</fullName>
        <ecNumber evidence="4">2.5.1.47</ecNumber>
    </recommendedName>
    <alternativeName>
        <fullName evidence="7">O-acetylserine (thiol)-lyase</fullName>
    </alternativeName>
    <alternativeName>
        <fullName evidence="8">O-acetylserine sulfhydrylase</fullName>
    </alternativeName>
</protein>
<dbReference type="GO" id="GO:0006535">
    <property type="term" value="P:cysteine biosynthetic process from serine"/>
    <property type="evidence" value="ECO:0007669"/>
    <property type="project" value="InterPro"/>
</dbReference>
<comment type="cofactor">
    <cofactor evidence="1">
        <name>pyridoxal 5'-phosphate</name>
        <dbReference type="ChEBI" id="CHEBI:597326"/>
    </cofactor>
</comment>
<evidence type="ECO:0000313" key="12">
    <source>
        <dbReference type="Proteomes" id="UP000276437"/>
    </source>
</evidence>
<evidence type="ECO:0000256" key="6">
    <source>
        <dbReference type="ARBA" id="ARBA00022898"/>
    </source>
</evidence>
<evidence type="ECO:0000256" key="9">
    <source>
        <dbReference type="ARBA" id="ARBA00047931"/>
    </source>
</evidence>
<dbReference type="EC" id="2.5.1.47" evidence="4"/>
<sequence length="382" mass="41710">MVNVITSILKTIGKTPLITIPNSNKTDEGQVLFKYERNNPGGSIKDRPAIYIIEEAEQRGLLKPGGTIIESSSGNFGISLAMIGAAKGYHVIILVDPKTTSTNVALLKCFGAEVIVVTEQDDCGSYHKTRISLANKLAREIKNAFRPDQCFNLLNSEAHYKSTAREIIEDCANKITTFIAAVSTGGQLGGISKYLKTFRPEVRIIGVDAVGSAVFGGNAHSYRIPGIGLGWTPDNLTMEYIDCAYKITDEQAFLTARALARNEGILMGPSGGACALVALKVAQNLTPENRVVCMISDGGERYIQTLFNDEWMKQQGFTTTVDIETLRAMARQLQPWSTCPATCANYRPDLNQSLEVPDTTLRMNAEVRNPGFYNQGIPIFID</sequence>
<dbReference type="InterPro" id="IPR036052">
    <property type="entry name" value="TrpB-like_PALP_sf"/>
</dbReference>
<gene>
    <name evidence="11" type="primary">sbnA</name>
    <name evidence="11" type="ORF">MAMMFC1_00005</name>
</gene>
<evidence type="ECO:0000256" key="3">
    <source>
        <dbReference type="ARBA" id="ARBA00007103"/>
    </source>
</evidence>
<dbReference type="Pfam" id="PF00291">
    <property type="entry name" value="PALP"/>
    <property type="match status" value="1"/>
</dbReference>
<dbReference type="RefSeq" id="WP_162499704.1">
    <property type="nucleotide sequence ID" value="NZ_AP018449.1"/>
</dbReference>
<feature type="domain" description="Tryptophan synthase beta chain-like PALP" evidence="10">
    <location>
        <begin position="9"/>
        <end position="297"/>
    </location>
</feature>
<name>A0A348AE74_9FIRM</name>
<organism evidence="11 12">
    <name type="scientific">Methylomusa anaerophila</name>
    <dbReference type="NCBI Taxonomy" id="1930071"/>
    <lineage>
        <taxon>Bacteria</taxon>
        <taxon>Bacillati</taxon>
        <taxon>Bacillota</taxon>
        <taxon>Negativicutes</taxon>
        <taxon>Selenomonadales</taxon>
        <taxon>Sporomusaceae</taxon>
        <taxon>Methylomusa</taxon>
    </lineage>
</organism>
<dbReference type="EMBL" id="AP018449">
    <property type="protein sequence ID" value="BBB89372.1"/>
    <property type="molecule type" value="Genomic_DNA"/>
</dbReference>
<dbReference type="Gene3D" id="3.40.50.1100">
    <property type="match status" value="2"/>
</dbReference>
<keyword evidence="6" id="KW-0663">Pyridoxal phosphate</keyword>
<evidence type="ECO:0000259" key="10">
    <source>
        <dbReference type="Pfam" id="PF00291"/>
    </source>
</evidence>
<dbReference type="Proteomes" id="UP000276437">
    <property type="component" value="Chromosome"/>
</dbReference>
<comment type="pathway">
    <text evidence="2">Amino-acid biosynthesis; L-cysteine biosynthesis; L-cysteine from L-serine: step 2/2.</text>
</comment>
<evidence type="ECO:0000256" key="5">
    <source>
        <dbReference type="ARBA" id="ARBA00019371"/>
    </source>
</evidence>
<dbReference type="KEGG" id="mana:MAMMFC1_00005"/>
<proteinExistence type="inferred from homology"/>
<dbReference type="InterPro" id="IPR001216">
    <property type="entry name" value="P-phosphate_BS"/>
</dbReference>
<comment type="similarity">
    <text evidence="3">Belongs to the cysteine synthase/cystathionine beta-synthase family.</text>
</comment>
<evidence type="ECO:0000256" key="4">
    <source>
        <dbReference type="ARBA" id="ARBA00012681"/>
    </source>
</evidence>
<dbReference type="FunFam" id="3.40.50.1100:FF:000118">
    <property type="entry name" value="Related to CYS4-cystathionine beta-synthase"/>
    <property type="match status" value="1"/>
</dbReference>
<dbReference type="PROSITE" id="PS00901">
    <property type="entry name" value="CYS_SYNTHASE"/>
    <property type="match status" value="1"/>
</dbReference>
<dbReference type="PANTHER" id="PTHR10314">
    <property type="entry name" value="CYSTATHIONINE BETA-SYNTHASE"/>
    <property type="match status" value="1"/>
</dbReference>
<dbReference type="InterPro" id="IPR001926">
    <property type="entry name" value="TrpB-like_PALP"/>
</dbReference>
<dbReference type="FunFam" id="3.40.50.1100:FF:000003">
    <property type="entry name" value="Cystathionine beta-synthase"/>
    <property type="match status" value="1"/>
</dbReference>
<evidence type="ECO:0000256" key="2">
    <source>
        <dbReference type="ARBA" id="ARBA00004962"/>
    </source>
</evidence>
<keyword evidence="12" id="KW-1185">Reference proteome</keyword>